<dbReference type="EMBL" id="JAMZIH010001102">
    <property type="protein sequence ID" value="KAJ1678504.1"/>
    <property type="molecule type" value="Genomic_DNA"/>
</dbReference>
<keyword evidence="2" id="KW-1185">Reference proteome</keyword>
<accession>A0ACC1HX89</accession>
<evidence type="ECO:0000313" key="2">
    <source>
        <dbReference type="Proteomes" id="UP001145114"/>
    </source>
</evidence>
<protein>
    <submittedName>
        <fullName evidence="1">Vacuolar protein sorting-associated protein 20</fullName>
    </submittedName>
</protein>
<evidence type="ECO:0000313" key="1">
    <source>
        <dbReference type="EMBL" id="KAJ1678504.1"/>
    </source>
</evidence>
<gene>
    <name evidence="1" type="primary">VPS20</name>
    <name evidence="1" type="ORF">EV182_003915</name>
</gene>
<comment type="caution">
    <text evidence="1">The sequence shown here is derived from an EMBL/GenBank/DDBJ whole genome shotgun (WGS) entry which is preliminary data.</text>
</comment>
<organism evidence="1 2">
    <name type="scientific">Spiromyces aspiralis</name>
    <dbReference type="NCBI Taxonomy" id="68401"/>
    <lineage>
        <taxon>Eukaryota</taxon>
        <taxon>Fungi</taxon>
        <taxon>Fungi incertae sedis</taxon>
        <taxon>Zoopagomycota</taxon>
        <taxon>Kickxellomycotina</taxon>
        <taxon>Kickxellomycetes</taxon>
        <taxon>Kickxellales</taxon>
        <taxon>Kickxellaceae</taxon>
        <taxon>Spiromyces</taxon>
    </lineage>
</organism>
<name>A0ACC1HX89_9FUNG</name>
<reference evidence="1" key="1">
    <citation type="submission" date="2022-06" db="EMBL/GenBank/DDBJ databases">
        <title>Phylogenomic reconstructions and comparative analyses of Kickxellomycotina fungi.</title>
        <authorList>
            <person name="Reynolds N.K."/>
            <person name="Stajich J.E."/>
            <person name="Barry K."/>
            <person name="Grigoriev I.V."/>
            <person name="Crous P."/>
            <person name="Smith M.E."/>
        </authorList>
    </citation>
    <scope>NUCLEOTIDE SEQUENCE</scope>
    <source>
        <strain evidence="1">RSA 2271</strain>
    </source>
</reference>
<sequence>MADTLQFAVIQKDVFTHLKQGKDALEEINRQMRIEDIDKLTSENADAIAYQEEVSQMLGAKLTEQYEDEVEKEFAELEAEVIAESTRKLPSVPEHPIPKVDSELVQQDVGEAGQDREMPARALARSQAEEEEEEAEEEERQRVPMLA</sequence>
<dbReference type="Proteomes" id="UP001145114">
    <property type="component" value="Unassembled WGS sequence"/>
</dbReference>
<proteinExistence type="predicted"/>